<organism evidence="1 2">
    <name type="scientific">Marinicella sediminis</name>
    <dbReference type="NCBI Taxonomy" id="1792834"/>
    <lineage>
        <taxon>Bacteria</taxon>
        <taxon>Pseudomonadati</taxon>
        <taxon>Pseudomonadota</taxon>
        <taxon>Gammaproteobacteria</taxon>
        <taxon>Lysobacterales</taxon>
        <taxon>Marinicellaceae</taxon>
        <taxon>Marinicella</taxon>
    </lineage>
</organism>
<accession>A0ABV7J720</accession>
<dbReference type="Proteomes" id="UP001595533">
    <property type="component" value="Unassembled WGS sequence"/>
</dbReference>
<evidence type="ECO:0008006" key="3">
    <source>
        <dbReference type="Google" id="ProtNLM"/>
    </source>
</evidence>
<evidence type="ECO:0000313" key="2">
    <source>
        <dbReference type="Proteomes" id="UP001595533"/>
    </source>
</evidence>
<dbReference type="RefSeq" id="WP_077412185.1">
    <property type="nucleotide sequence ID" value="NZ_JBHRTS010000003.1"/>
</dbReference>
<name>A0ABV7J720_9GAMM</name>
<keyword evidence="2" id="KW-1185">Reference proteome</keyword>
<evidence type="ECO:0000313" key="1">
    <source>
        <dbReference type="EMBL" id="MFC3193938.1"/>
    </source>
</evidence>
<protein>
    <recommendedName>
        <fullName evidence="3">DUF2140 family protein</fullName>
    </recommendedName>
</protein>
<comment type="caution">
    <text evidence="1">The sequence shown here is derived from an EMBL/GenBank/DDBJ whole genome shotgun (WGS) entry which is preliminary data.</text>
</comment>
<sequence>MSVLGFILAYLVVSQVSEFSHDLLNTPSTNSSKPTLTYLNKGQWHTELHLSLQDLVDSDSLQLRQNQVLQARYTGSGLRARNQVAFPGIRQHIFKSIPDLWRVHVPHDWPAGTSPVTVNSLIQPVILRDLQPWVQRSEQLKDGSTIIEGGVRLSIDPALIHTDGISTLQITFDLTNHLESQ</sequence>
<reference evidence="2" key="1">
    <citation type="journal article" date="2019" name="Int. J. Syst. Evol. Microbiol.">
        <title>The Global Catalogue of Microorganisms (GCM) 10K type strain sequencing project: providing services to taxonomists for standard genome sequencing and annotation.</title>
        <authorList>
            <consortium name="The Broad Institute Genomics Platform"/>
            <consortium name="The Broad Institute Genome Sequencing Center for Infectious Disease"/>
            <person name="Wu L."/>
            <person name="Ma J."/>
        </authorList>
    </citation>
    <scope>NUCLEOTIDE SEQUENCE [LARGE SCALE GENOMIC DNA]</scope>
    <source>
        <strain evidence="2">KCTC 42953</strain>
    </source>
</reference>
<dbReference type="EMBL" id="JBHRTS010000003">
    <property type="protein sequence ID" value="MFC3193938.1"/>
    <property type="molecule type" value="Genomic_DNA"/>
</dbReference>
<gene>
    <name evidence="1" type="ORF">ACFODZ_06770</name>
</gene>
<proteinExistence type="predicted"/>